<dbReference type="InterPro" id="IPR012094">
    <property type="entry name" value="tRNA_Ile_lys_synt"/>
</dbReference>
<evidence type="ECO:0000313" key="11">
    <source>
        <dbReference type="Proteomes" id="UP000050902"/>
    </source>
</evidence>
<keyword evidence="2 8" id="KW-0963">Cytoplasm</keyword>
<evidence type="ECO:0000256" key="5">
    <source>
        <dbReference type="ARBA" id="ARBA00022741"/>
    </source>
</evidence>
<name>A0ABR5NK02_9GAMM</name>
<dbReference type="InterPro" id="IPR012796">
    <property type="entry name" value="Lysidine-tRNA-synth_C"/>
</dbReference>
<comment type="subcellular location">
    <subcellularLocation>
        <location evidence="1 8">Cytoplasm</location>
    </subcellularLocation>
</comment>
<dbReference type="Proteomes" id="UP000050902">
    <property type="component" value="Unassembled WGS sequence"/>
</dbReference>
<dbReference type="SUPFAM" id="SSF82829">
    <property type="entry name" value="MesJ substrate recognition domain-like"/>
    <property type="match status" value="1"/>
</dbReference>
<comment type="catalytic activity">
    <reaction evidence="7 8">
        <text>cytidine(34) in tRNA(Ile2) + L-lysine + ATP = lysidine(34) in tRNA(Ile2) + AMP + diphosphate + H(+)</text>
        <dbReference type="Rhea" id="RHEA:43744"/>
        <dbReference type="Rhea" id="RHEA-COMP:10625"/>
        <dbReference type="Rhea" id="RHEA-COMP:10670"/>
        <dbReference type="ChEBI" id="CHEBI:15378"/>
        <dbReference type="ChEBI" id="CHEBI:30616"/>
        <dbReference type="ChEBI" id="CHEBI:32551"/>
        <dbReference type="ChEBI" id="CHEBI:33019"/>
        <dbReference type="ChEBI" id="CHEBI:82748"/>
        <dbReference type="ChEBI" id="CHEBI:83665"/>
        <dbReference type="ChEBI" id="CHEBI:456215"/>
        <dbReference type="EC" id="6.3.4.19"/>
    </reaction>
</comment>
<dbReference type="RefSeq" id="WP_055764679.1">
    <property type="nucleotide sequence ID" value="NZ_LDJG01000013.1"/>
</dbReference>
<keyword evidence="3 8" id="KW-0436">Ligase</keyword>
<feature type="binding site" evidence="8">
    <location>
        <begin position="20"/>
        <end position="25"/>
    </location>
    <ligand>
        <name>ATP</name>
        <dbReference type="ChEBI" id="CHEBI:30616"/>
    </ligand>
</feature>
<dbReference type="Pfam" id="PF11734">
    <property type="entry name" value="TilS_C"/>
    <property type="match status" value="1"/>
</dbReference>
<comment type="caution">
    <text evidence="10">The sequence shown here is derived from an EMBL/GenBank/DDBJ whole genome shotgun (WGS) entry which is preliminary data.</text>
</comment>
<evidence type="ECO:0000256" key="3">
    <source>
        <dbReference type="ARBA" id="ARBA00022598"/>
    </source>
</evidence>
<dbReference type="SUPFAM" id="SSF56037">
    <property type="entry name" value="PheT/TilS domain"/>
    <property type="match status" value="1"/>
</dbReference>
<dbReference type="SUPFAM" id="SSF52402">
    <property type="entry name" value="Adenine nucleotide alpha hydrolases-like"/>
    <property type="match status" value="1"/>
</dbReference>
<evidence type="ECO:0000256" key="6">
    <source>
        <dbReference type="ARBA" id="ARBA00022840"/>
    </source>
</evidence>
<feature type="domain" description="Lysidine-tRNA(Ile) synthetase C-terminal" evidence="9">
    <location>
        <begin position="352"/>
        <end position="425"/>
    </location>
</feature>
<gene>
    <name evidence="8" type="primary">tilS</name>
    <name evidence="10" type="ORF">ABB22_09380</name>
</gene>
<evidence type="ECO:0000259" key="9">
    <source>
        <dbReference type="SMART" id="SM00977"/>
    </source>
</evidence>
<organism evidence="10 11">
    <name type="scientific">Stenotrophomonas nitritireducens</name>
    <dbReference type="NCBI Taxonomy" id="83617"/>
    <lineage>
        <taxon>Bacteria</taxon>
        <taxon>Pseudomonadati</taxon>
        <taxon>Pseudomonadota</taxon>
        <taxon>Gammaproteobacteria</taxon>
        <taxon>Lysobacterales</taxon>
        <taxon>Lysobacteraceae</taxon>
        <taxon>Stenotrophomonas</taxon>
    </lineage>
</organism>
<dbReference type="SMART" id="SM00977">
    <property type="entry name" value="TilS_C"/>
    <property type="match status" value="1"/>
</dbReference>
<sequence>MESCLSPLTDIAAPVLAGFSGGLDSSVLLHLLANAPAARERGLRAVHVHHGLQPAADDWAAHCQRVCDQWQVPLQVVRVQVDAAAGEGPEAAARRARHAAFAGLLRPGEWLALAHHRDDQAETFLLRALRGSGVDGLAAMRGRRDFGAGQLWRPLLHIPRAALEAHARRHGLHWIDDPSNGDDAFDRNFLRSTVMPLLAGRWPEAGAMFARSATLAAEAATLLQAQDEQLLHACLDGEDDGALAIPALAALPAGACARVLRLWSRRRGLPPLPGNGVARIQQELLGAAPDRLPEFRWQDARIVRWRDRLHAVGTLRAWPAGWQVDWDGRAPLALPDGGALALHGASGFDAPLYVRQRRGGERIHLPGRAHSHLLKHRLQASDVPPWLRPHLPLLCDGAQVLAAGDRIVSSSLQDWLRTRGAQLHWQPPGFAAARHGAGAGSAPALEPN</sequence>
<dbReference type="CDD" id="cd01992">
    <property type="entry name" value="TilS_N"/>
    <property type="match status" value="1"/>
</dbReference>
<evidence type="ECO:0000256" key="4">
    <source>
        <dbReference type="ARBA" id="ARBA00022694"/>
    </source>
</evidence>
<dbReference type="EC" id="6.3.4.19" evidence="8"/>
<dbReference type="EMBL" id="LDJG01000013">
    <property type="protein sequence ID" value="KRG57433.1"/>
    <property type="molecule type" value="Genomic_DNA"/>
</dbReference>
<dbReference type="HAMAP" id="MF_01161">
    <property type="entry name" value="tRNA_Ile_lys_synt"/>
    <property type="match status" value="1"/>
</dbReference>
<dbReference type="Pfam" id="PF09179">
    <property type="entry name" value="TilS"/>
    <property type="match status" value="1"/>
</dbReference>
<dbReference type="Gene3D" id="1.20.59.20">
    <property type="match status" value="1"/>
</dbReference>
<evidence type="ECO:0000256" key="2">
    <source>
        <dbReference type="ARBA" id="ARBA00022490"/>
    </source>
</evidence>
<dbReference type="PANTHER" id="PTHR43033">
    <property type="entry name" value="TRNA(ILE)-LYSIDINE SYNTHASE-RELATED"/>
    <property type="match status" value="1"/>
</dbReference>
<proteinExistence type="inferred from homology"/>
<keyword evidence="5 8" id="KW-0547">Nucleotide-binding</keyword>
<keyword evidence="11" id="KW-1185">Reference proteome</keyword>
<evidence type="ECO:0000313" key="10">
    <source>
        <dbReference type="EMBL" id="KRG57433.1"/>
    </source>
</evidence>
<dbReference type="InterPro" id="IPR012795">
    <property type="entry name" value="tRNA_Ile_lys_synt_N"/>
</dbReference>
<comment type="domain">
    <text evidence="8">The N-terminal region contains the highly conserved SGGXDS motif, predicted to be a P-loop motif involved in ATP binding.</text>
</comment>
<comment type="function">
    <text evidence="8">Ligates lysine onto the cytidine present at position 34 of the AUA codon-specific tRNA(Ile) that contains the anticodon CAU, in an ATP-dependent manner. Cytidine is converted to lysidine, thus changing the amino acid specificity of the tRNA from methionine to isoleucine.</text>
</comment>
<dbReference type="InterPro" id="IPR011063">
    <property type="entry name" value="TilS/TtcA_N"/>
</dbReference>
<dbReference type="InterPro" id="IPR014729">
    <property type="entry name" value="Rossmann-like_a/b/a_fold"/>
</dbReference>
<keyword evidence="4 8" id="KW-0819">tRNA processing</keyword>
<dbReference type="NCBIfam" id="TIGR02433">
    <property type="entry name" value="lysidine_TilS_C"/>
    <property type="match status" value="1"/>
</dbReference>
<protein>
    <recommendedName>
        <fullName evidence="8">tRNA(Ile)-lysidine synthase</fullName>
        <ecNumber evidence="8">6.3.4.19</ecNumber>
    </recommendedName>
    <alternativeName>
        <fullName evidence="8">tRNA(Ile)-2-lysyl-cytidine synthase</fullName>
    </alternativeName>
    <alternativeName>
        <fullName evidence="8">tRNA(Ile)-lysidine synthetase</fullName>
    </alternativeName>
</protein>
<evidence type="ECO:0000256" key="1">
    <source>
        <dbReference type="ARBA" id="ARBA00004496"/>
    </source>
</evidence>
<dbReference type="Gene3D" id="3.40.50.620">
    <property type="entry name" value="HUPs"/>
    <property type="match status" value="1"/>
</dbReference>
<dbReference type="Pfam" id="PF01171">
    <property type="entry name" value="ATP_bind_3"/>
    <property type="match status" value="1"/>
</dbReference>
<keyword evidence="6 8" id="KW-0067">ATP-binding</keyword>
<comment type="similarity">
    <text evidence="8">Belongs to the tRNA(Ile)-lysidine synthase family.</text>
</comment>
<evidence type="ECO:0000256" key="8">
    <source>
        <dbReference type="HAMAP-Rule" id="MF_01161"/>
    </source>
</evidence>
<dbReference type="NCBIfam" id="TIGR02432">
    <property type="entry name" value="lysidine_TilS_N"/>
    <property type="match status" value="1"/>
</dbReference>
<dbReference type="InterPro" id="IPR015262">
    <property type="entry name" value="tRNA_Ile_lys_synt_subst-bd"/>
</dbReference>
<reference evidence="10 11" key="1">
    <citation type="submission" date="2015-05" db="EMBL/GenBank/DDBJ databases">
        <title>Genome sequencing and analysis of members of genus Stenotrophomonas.</title>
        <authorList>
            <person name="Patil P.P."/>
            <person name="Midha S."/>
            <person name="Patil P.B."/>
        </authorList>
    </citation>
    <scope>NUCLEOTIDE SEQUENCE [LARGE SCALE GENOMIC DNA]</scope>
    <source>
        <strain evidence="10 11">DSM 12575</strain>
    </source>
</reference>
<accession>A0ABR5NK02</accession>
<dbReference type="PANTHER" id="PTHR43033:SF1">
    <property type="entry name" value="TRNA(ILE)-LYSIDINE SYNTHASE-RELATED"/>
    <property type="match status" value="1"/>
</dbReference>
<evidence type="ECO:0000256" key="7">
    <source>
        <dbReference type="ARBA" id="ARBA00048539"/>
    </source>
</evidence>